<organism evidence="1">
    <name type="scientific">Sheuella amnicola</name>
    <dbReference type="NCBI Taxonomy" id="2707330"/>
    <lineage>
        <taxon>Bacteria</taxon>
        <taxon>Pseudomonadati</taxon>
        <taxon>Pseudomonadota</taxon>
        <taxon>Betaproteobacteria</taxon>
        <taxon>Burkholderiales</taxon>
        <taxon>Alcaligenaceae</taxon>
        <taxon>Sheuella</taxon>
    </lineage>
</organism>
<dbReference type="SUPFAM" id="SSF53187">
    <property type="entry name" value="Zn-dependent exopeptidases"/>
    <property type="match status" value="1"/>
</dbReference>
<dbReference type="RefSeq" id="WP_163652034.1">
    <property type="nucleotide sequence ID" value="NZ_JAAGRN010000002.1"/>
</dbReference>
<name>A0A6B2QWN9_9BURK</name>
<sequence length="265" mass="29803">MSDLPVFNLHKGSIPLLVSIPHCGTFIPEDIKQQLLPLALDVRDTDWHLPILYAFAKEMGASVLQANMSRYVIDLNRPIDQTNLYPGQDTTLLCPIDNFDRQPLYPEGKTPSQDEINRRRQLYWQPYHDALSAELARIKATHGHAVLWDAHSIRSVLPRFFEGKLTDLNLGTGGGSSCDPKLADRVLACAKTATPFTSVLNGRFTGGTITRSYGQPANNIHAIQLEMTWCSYMHEEPPYAYAPERAAKVQPVLKQMLQLCADWKF</sequence>
<proteinExistence type="predicted"/>
<evidence type="ECO:0000313" key="1">
    <source>
        <dbReference type="EMBL" id="NDY82541.1"/>
    </source>
</evidence>
<dbReference type="Pfam" id="PF05013">
    <property type="entry name" value="FGase"/>
    <property type="match status" value="1"/>
</dbReference>
<dbReference type="InterPro" id="IPR007709">
    <property type="entry name" value="N-FG_amidohydro"/>
</dbReference>
<dbReference type="GO" id="GO:0050129">
    <property type="term" value="F:N-formylglutamate deformylase activity"/>
    <property type="evidence" value="ECO:0007669"/>
    <property type="project" value="UniProtKB-EC"/>
</dbReference>
<dbReference type="AlphaFoldDB" id="A0A6B2QWN9"/>
<dbReference type="NCBIfam" id="TIGR02017">
    <property type="entry name" value="hutG_amidohyd"/>
    <property type="match status" value="1"/>
</dbReference>
<gene>
    <name evidence="1" type="primary">hutG</name>
    <name evidence="1" type="ORF">G3I67_04775</name>
</gene>
<protein>
    <submittedName>
        <fullName evidence="1">N-formylglutamate deformylase</fullName>
        <ecNumber evidence="1">3.5.1.68</ecNumber>
    </submittedName>
</protein>
<dbReference type="EC" id="3.5.1.68" evidence="1"/>
<reference evidence="1" key="1">
    <citation type="submission" date="2020-02" db="EMBL/GenBank/DDBJ databases">
        <authorList>
            <person name="Chen W.-M."/>
        </authorList>
    </citation>
    <scope>NUCLEOTIDE SEQUENCE</scope>
    <source>
        <strain evidence="1">NBD-18</strain>
    </source>
</reference>
<dbReference type="InterPro" id="IPR010247">
    <property type="entry name" value="HutG_amidohyd"/>
</dbReference>
<accession>A0A6B2QWN9</accession>
<dbReference type="Gene3D" id="3.40.630.40">
    <property type="entry name" value="Zn-dependent exopeptidases"/>
    <property type="match status" value="1"/>
</dbReference>
<keyword evidence="1" id="KW-0378">Hydrolase</keyword>
<dbReference type="EMBL" id="JAAGRN010000002">
    <property type="protein sequence ID" value="NDY82541.1"/>
    <property type="molecule type" value="Genomic_DNA"/>
</dbReference>
<comment type="caution">
    <text evidence="1">The sequence shown here is derived from an EMBL/GenBank/DDBJ whole genome shotgun (WGS) entry which is preliminary data.</text>
</comment>